<keyword evidence="1" id="KW-0479">Metal-binding</keyword>
<dbReference type="AlphaFoldDB" id="A0A6G0VZY7"/>
<evidence type="ECO:0000313" key="8">
    <source>
        <dbReference type="Proteomes" id="UP000478052"/>
    </source>
</evidence>
<protein>
    <recommendedName>
        <fullName evidence="6">THAP-type domain-containing protein</fullName>
    </recommendedName>
</protein>
<gene>
    <name evidence="7" type="ORF">FWK35_00029105</name>
</gene>
<keyword evidence="4 5" id="KW-0238">DNA-binding</keyword>
<evidence type="ECO:0000256" key="3">
    <source>
        <dbReference type="ARBA" id="ARBA00022833"/>
    </source>
</evidence>
<feature type="non-terminal residue" evidence="7">
    <location>
        <position position="893"/>
    </location>
</feature>
<dbReference type="OrthoDB" id="6627680at2759"/>
<keyword evidence="3" id="KW-0862">Zinc</keyword>
<comment type="caution">
    <text evidence="7">The sequence shown here is derived from an EMBL/GenBank/DDBJ whole genome shotgun (WGS) entry which is preliminary data.</text>
</comment>
<feature type="domain" description="THAP-type" evidence="6">
    <location>
        <begin position="11"/>
        <end position="89"/>
    </location>
</feature>
<accession>A0A6G0VZY7</accession>
<organism evidence="7 8">
    <name type="scientific">Aphis craccivora</name>
    <name type="common">Cowpea aphid</name>
    <dbReference type="NCBI Taxonomy" id="307492"/>
    <lineage>
        <taxon>Eukaryota</taxon>
        <taxon>Metazoa</taxon>
        <taxon>Ecdysozoa</taxon>
        <taxon>Arthropoda</taxon>
        <taxon>Hexapoda</taxon>
        <taxon>Insecta</taxon>
        <taxon>Pterygota</taxon>
        <taxon>Neoptera</taxon>
        <taxon>Paraneoptera</taxon>
        <taxon>Hemiptera</taxon>
        <taxon>Sternorrhyncha</taxon>
        <taxon>Aphidomorpha</taxon>
        <taxon>Aphidoidea</taxon>
        <taxon>Aphididae</taxon>
        <taxon>Aphidini</taxon>
        <taxon>Aphis</taxon>
        <taxon>Aphis</taxon>
    </lineage>
</organism>
<dbReference type="GO" id="GO:0003677">
    <property type="term" value="F:DNA binding"/>
    <property type="evidence" value="ECO:0007669"/>
    <property type="project" value="UniProtKB-UniRule"/>
</dbReference>
<dbReference type="SMART" id="SM00980">
    <property type="entry name" value="THAP"/>
    <property type="match status" value="1"/>
</dbReference>
<proteinExistence type="predicted"/>
<evidence type="ECO:0000256" key="4">
    <source>
        <dbReference type="ARBA" id="ARBA00023125"/>
    </source>
</evidence>
<evidence type="ECO:0000313" key="7">
    <source>
        <dbReference type="EMBL" id="KAF0716242.1"/>
    </source>
</evidence>
<evidence type="ECO:0000259" key="6">
    <source>
        <dbReference type="PROSITE" id="PS50950"/>
    </source>
</evidence>
<dbReference type="PROSITE" id="PS50950">
    <property type="entry name" value="ZF_THAP"/>
    <property type="match status" value="1"/>
</dbReference>
<dbReference type="Pfam" id="PF21787">
    <property type="entry name" value="TNP-like_RNaseH_N"/>
    <property type="match status" value="1"/>
</dbReference>
<dbReference type="InterPro" id="IPR048366">
    <property type="entry name" value="TNP-like_GBD"/>
</dbReference>
<sequence length="893" mass="101542">MTTSQPQSYKNTSRCVIIGCKSKGIVCHRFPNPNKYMERLLQWIDIVGLDKSDVLSVYQKKVICGNHFEDRFSSPGTKRLNANAYPTLNLPDMSLKTDKAEDMSSIPAVIQVNDLNVSGCELFENEFKNTPSNCNNLNVSPSALVIWLMFGMLKEMLYVDDGDVMSMHVGNSNVVSSSLKARAIKKTNNDIGLLCSIGIKHRKQLTPKCLKLYKATNILLKKCRRAKSQKCLFKDRLKAAEKLNDNYLIDKCSNKINAATSLFLKLQVRETNKASRGRRFSIDEKMLSLSLYKRSPKCYGMLSKLFTLPSKRTLNTILLTVSIRPGICPLVMSVLKENVQKLKPIERYCSILFDEVCLNGGLQYNSTTDAINGFVDSGDCKSQLLADHALVFMIRGIKKKFKQPVSYTFCQGATKQHELVRQLREVICQVQATGLRVVATICDQGCANEGAINILKNETKLYYSKHQKDYQDDIYEIEIKSDDGVERIPIVYLFDVHHLLKCTRNNLMTKDLCFSSDGVERVAKWDHLRQLYDTDSLIADCKMLPRLTDNHVIPEKVSKMKVRFATQVFSQRKLIRFLFLAKNIIESKASDSAAAFLFFDKLFDSLNGSFDKQEDESLKILSTMKFIGKNGKAVKVPTLKNWSITIRGFQILSKILWNKGIKSLLPRHLNQDSLECFFGSVKSVGCSKPTCSLFISAYKTLLLNNLVSSHSPGANCEEFNEDSLMSYKNLFSFEQEHPKPIFTSLIFLEKQVVESTSTTKDLRDLTHTYIAGYIIRKLNKCVFKNCKTCLQQLCSDKALNEHALIEAREYQSLRPSLKYPAATFKYLVQDIISYTSKILPSICHHSQLRQTLVADILTKFNVDILHCSERETDFNKKIVKCIVELIINHWCTE</sequence>
<reference evidence="7 8" key="1">
    <citation type="submission" date="2019-08" db="EMBL/GenBank/DDBJ databases">
        <title>Whole genome of Aphis craccivora.</title>
        <authorList>
            <person name="Voronova N.V."/>
            <person name="Shulinski R.S."/>
            <person name="Bandarenka Y.V."/>
            <person name="Zhorov D.G."/>
            <person name="Warner D."/>
        </authorList>
    </citation>
    <scope>NUCLEOTIDE SEQUENCE [LARGE SCALE GENOMIC DNA]</scope>
    <source>
        <strain evidence="7">180601</strain>
        <tissue evidence="7">Whole Body</tissue>
    </source>
</reference>
<dbReference type="SUPFAM" id="SSF57716">
    <property type="entry name" value="Glucocorticoid receptor-like (DNA-binding domain)"/>
    <property type="match status" value="1"/>
</dbReference>
<dbReference type="Pfam" id="PF05485">
    <property type="entry name" value="THAP"/>
    <property type="match status" value="1"/>
</dbReference>
<dbReference type="InterPro" id="IPR048365">
    <property type="entry name" value="TNP-like_RNaseH_N"/>
</dbReference>
<dbReference type="InterPro" id="IPR048367">
    <property type="entry name" value="TNP-like_RNaseH_C"/>
</dbReference>
<evidence type="ECO:0000256" key="5">
    <source>
        <dbReference type="PROSITE-ProRule" id="PRU00309"/>
    </source>
</evidence>
<dbReference type="Proteomes" id="UP000478052">
    <property type="component" value="Unassembled WGS sequence"/>
</dbReference>
<name>A0A6G0VZY7_APHCR</name>
<dbReference type="Pfam" id="PF21788">
    <property type="entry name" value="TNP-like_GBD"/>
    <property type="match status" value="1"/>
</dbReference>
<dbReference type="InterPro" id="IPR006612">
    <property type="entry name" value="THAP_Znf"/>
</dbReference>
<evidence type="ECO:0000256" key="2">
    <source>
        <dbReference type="ARBA" id="ARBA00022771"/>
    </source>
</evidence>
<evidence type="ECO:0000256" key="1">
    <source>
        <dbReference type="ARBA" id="ARBA00022723"/>
    </source>
</evidence>
<keyword evidence="2 5" id="KW-0863">Zinc-finger</keyword>
<keyword evidence="8" id="KW-1185">Reference proteome</keyword>
<dbReference type="EMBL" id="VUJU01010026">
    <property type="protein sequence ID" value="KAF0716242.1"/>
    <property type="molecule type" value="Genomic_DNA"/>
</dbReference>
<dbReference type="Pfam" id="PF21789">
    <property type="entry name" value="TNP-like_RNaseH_C"/>
    <property type="match status" value="1"/>
</dbReference>
<dbReference type="GO" id="GO:0008270">
    <property type="term" value="F:zinc ion binding"/>
    <property type="evidence" value="ECO:0007669"/>
    <property type="project" value="UniProtKB-KW"/>
</dbReference>